<dbReference type="Pfam" id="PF09685">
    <property type="entry name" value="MamF_MmsF"/>
    <property type="match status" value="1"/>
</dbReference>
<proteinExistence type="predicted"/>
<evidence type="ECO:0000256" key="5">
    <source>
        <dbReference type="SAM" id="Phobius"/>
    </source>
</evidence>
<accession>A0A367YR93</accession>
<evidence type="ECO:0000256" key="2">
    <source>
        <dbReference type="ARBA" id="ARBA00022692"/>
    </source>
</evidence>
<evidence type="ECO:0000256" key="1">
    <source>
        <dbReference type="ARBA" id="ARBA00004141"/>
    </source>
</evidence>
<name>A0A367YR93_9ACTN</name>
<comment type="subcellular location">
    <subcellularLocation>
        <location evidence="1">Membrane</location>
        <topology evidence="1">Multi-pass membrane protein</topology>
    </subcellularLocation>
</comment>
<keyword evidence="2 5" id="KW-0812">Transmembrane</keyword>
<evidence type="ECO:0000313" key="7">
    <source>
        <dbReference type="Proteomes" id="UP000252770"/>
    </source>
</evidence>
<feature type="transmembrane region" description="Helical" evidence="5">
    <location>
        <begin position="90"/>
        <end position="108"/>
    </location>
</feature>
<gene>
    <name evidence="6" type="ORF">DT076_15930</name>
</gene>
<dbReference type="EMBL" id="QOUI01000011">
    <property type="protein sequence ID" value="RCK68415.1"/>
    <property type="molecule type" value="Genomic_DNA"/>
</dbReference>
<keyword evidence="4 5" id="KW-0472">Membrane</keyword>
<evidence type="ECO:0000313" key="6">
    <source>
        <dbReference type="EMBL" id="RCK68415.1"/>
    </source>
</evidence>
<dbReference type="RefSeq" id="WP_114127701.1">
    <property type="nucleotide sequence ID" value="NZ_QOUI01000011.1"/>
</dbReference>
<dbReference type="AlphaFoldDB" id="A0A367YR93"/>
<protein>
    <submittedName>
        <fullName evidence="6">DUF4870 domain-containing protein</fullName>
    </submittedName>
</protein>
<dbReference type="InterPro" id="IPR019109">
    <property type="entry name" value="MamF_MmsF"/>
</dbReference>
<dbReference type="Proteomes" id="UP000252770">
    <property type="component" value="Unassembled WGS sequence"/>
</dbReference>
<feature type="transmembrane region" description="Helical" evidence="5">
    <location>
        <begin position="20"/>
        <end position="46"/>
    </location>
</feature>
<evidence type="ECO:0000256" key="3">
    <source>
        <dbReference type="ARBA" id="ARBA00022989"/>
    </source>
</evidence>
<organism evidence="6 7">
    <name type="scientific">Desertihabitans brevis</name>
    <dbReference type="NCBI Taxonomy" id="2268447"/>
    <lineage>
        <taxon>Bacteria</taxon>
        <taxon>Bacillati</taxon>
        <taxon>Actinomycetota</taxon>
        <taxon>Actinomycetes</taxon>
        <taxon>Propionibacteriales</taxon>
        <taxon>Propionibacteriaceae</taxon>
        <taxon>Desertihabitans</taxon>
    </lineage>
</organism>
<evidence type="ECO:0000256" key="4">
    <source>
        <dbReference type="ARBA" id="ARBA00023136"/>
    </source>
</evidence>
<keyword evidence="3 5" id="KW-1133">Transmembrane helix</keyword>
<feature type="transmembrane region" description="Helical" evidence="5">
    <location>
        <begin position="66"/>
        <end position="84"/>
    </location>
</feature>
<reference evidence="6 7" key="1">
    <citation type="submission" date="2018-07" db="EMBL/GenBank/DDBJ databases">
        <title>Desertimonas flava gen. nov. sp. nov.</title>
        <authorList>
            <person name="Liu S."/>
        </authorList>
    </citation>
    <scope>NUCLEOTIDE SEQUENCE [LARGE SCALE GENOMIC DNA]</scope>
    <source>
        <strain evidence="6 7">16Sb5-5</strain>
    </source>
</reference>
<comment type="caution">
    <text evidence="6">The sequence shown here is derived from an EMBL/GenBank/DDBJ whole genome shotgun (WGS) entry which is preliminary data.</text>
</comment>
<sequence>MSTPYRTRADGDERTLAVAAHLSTIVAMIISAGWLSFVGPLVVWLLFRGRSPFVRLSAAGSFNFNIWAWIINVVAWVCAITVVLFPLAVILWVVAGLMTVVCHVLGAVRASRGVLYTYPAQIKILH</sequence>
<keyword evidence="7" id="KW-1185">Reference proteome</keyword>